<keyword evidence="5" id="KW-0326">Glycosidase</keyword>
<dbReference type="Proteomes" id="UP000004956">
    <property type="component" value="Unassembled WGS sequence"/>
</dbReference>
<dbReference type="RefSeq" id="WP_008543947.1">
    <property type="nucleotide sequence ID" value="NZ_JH605020.1"/>
</dbReference>
<dbReference type="InterPro" id="IPR036962">
    <property type="entry name" value="Glyco_hydro_3_N_sf"/>
</dbReference>
<evidence type="ECO:0000256" key="5">
    <source>
        <dbReference type="ARBA" id="ARBA00023295"/>
    </source>
</evidence>
<feature type="domain" description="Glycoside hydrolase family 3 N-terminal" evidence="6">
    <location>
        <begin position="29"/>
        <end position="319"/>
    </location>
</feature>
<gene>
    <name evidence="7" type="ORF">HMPREF9440_02521</name>
</gene>
<evidence type="ECO:0000259" key="6">
    <source>
        <dbReference type="Pfam" id="PF00933"/>
    </source>
</evidence>
<dbReference type="InterPro" id="IPR017853">
    <property type="entry name" value="GH"/>
</dbReference>
<dbReference type="NCBIfam" id="NF003740">
    <property type="entry name" value="PRK05337.1"/>
    <property type="match status" value="1"/>
</dbReference>
<comment type="caution">
    <text evidence="7">The sequence shown here is derived from an EMBL/GenBank/DDBJ whole genome shotgun (WGS) entry which is preliminary data.</text>
</comment>
<evidence type="ECO:0000256" key="2">
    <source>
        <dbReference type="ARBA" id="ARBA00005336"/>
    </source>
</evidence>
<comment type="catalytic activity">
    <reaction evidence="1">
        <text>Hydrolysis of terminal non-reducing N-acetyl-D-hexosamine residues in N-acetyl-beta-D-hexosaminides.</text>
        <dbReference type="EC" id="3.2.1.52"/>
    </reaction>
</comment>
<evidence type="ECO:0000313" key="8">
    <source>
        <dbReference type="Proteomes" id="UP000004956"/>
    </source>
</evidence>
<evidence type="ECO:0000256" key="3">
    <source>
        <dbReference type="ARBA" id="ARBA00012663"/>
    </source>
</evidence>
<dbReference type="PANTHER" id="PTHR30480:SF13">
    <property type="entry name" value="BETA-HEXOSAMINIDASE"/>
    <property type="match status" value="1"/>
</dbReference>
<name>H3KIB3_9BURK</name>
<dbReference type="Pfam" id="PF00933">
    <property type="entry name" value="Glyco_hydro_3"/>
    <property type="match status" value="1"/>
</dbReference>
<proteinExistence type="inferred from homology"/>
<dbReference type="AlphaFoldDB" id="H3KIB3"/>
<dbReference type="InterPro" id="IPR019800">
    <property type="entry name" value="Glyco_hydro_3_AS"/>
</dbReference>
<dbReference type="EMBL" id="AFBQ01000384">
    <property type="protein sequence ID" value="EHY30160.1"/>
    <property type="molecule type" value="Genomic_DNA"/>
</dbReference>
<dbReference type="InterPro" id="IPR001764">
    <property type="entry name" value="Glyco_hydro_3_N"/>
</dbReference>
<dbReference type="EC" id="3.2.1.52" evidence="3"/>
<evidence type="ECO:0000256" key="4">
    <source>
        <dbReference type="ARBA" id="ARBA00022801"/>
    </source>
</evidence>
<dbReference type="GO" id="GO:0009254">
    <property type="term" value="P:peptidoglycan turnover"/>
    <property type="evidence" value="ECO:0007669"/>
    <property type="project" value="TreeGrafter"/>
</dbReference>
<protein>
    <recommendedName>
        <fullName evidence="3">beta-N-acetylhexosaminidase</fullName>
        <ecNumber evidence="3">3.2.1.52</ecNumber>
    </recommendedName>
</protein>
<dbReference type="STRING" id="762967.HMPREF9440_02521"/>
<evidence type="ECO:0000256" key="1">
    <source>
        <dbReference type="ARBA" id="ARBA00001231"/>
    </source>
</evidence>
<dbReference type="InterPro" id="IPR050226">
    <property type="entry name" value="NagZ_Beta-hexosaminidase"/>
</dbReference>
<keyword evidence="8" id="KW-1185">Reference proteome</keyword>
<evidence type="ECO:0000313" key="7">
    <source>
        <dbReference type="EMBL" id="EHY30160.1"/>
    </source>
</evidence>
<accession>H3KIB3</accession>
<comment type="similarity">
    <text evidence="2">Belongs to the glycosyl hydrolase 3 family.</text>
</comment>
<dbReference type="GO" id="GO:0004563">
    <property type="term" value="F:beta-N-acetylhexosaminidase activity"/>
    <property type="evidence" value="ECO:0007669"/>
    <property type="project" value="UniProtKB-EC"/>
</dbReference>
<dbReference type="SUPFAM" id="SSF51445">
    <property type="entry name" value="(Trans)glycosidases"/>
    <property type="match status" value="1"/>
</dbReference>
<dbReference type="GO" id="GO:0005975">
    <property type="term" value="P:carbohydrate metabolic process"/>
    <property type="evidence" value="ECO:0007669"/>
    <property type="project" value="InterPro"/>
</dbReference>
<sequence>MLSLRRLELARTFGPVVVDLEGLTLTSADVARLRHPMTGMVILFARNFASLAQLKELTAAVRAVRPGILIAVDHEGGRVQRFREGFTAIPPMAEIAAGPDAERRFAAAGYVIGAELAHAGVDFSFTPVLDVDYGRSGVIGDRAFGRTAETVARNARALIGGLAAAGLSACGKHFPGHGWAEADSHLAVPTDERTRDAILRDAEPYRALSAVLDAVMTAHVVYPAFSDEPATYVPELLQDVLRGKLGFDGLVFSDDLSMAGSITGRWAGSTPAERAVSALAAGCDMVLHCNHGDELDGLLDGVAARWTPTDAFAARLARLMPEEAGRPAPDADPRWRAARALL</sequence>
<dbReference type="OrthoDB" id="9786661at2"/>
<dbReference type="PROSITE" id="PS00775">
    <property type="entry name" value="GLYCOSYL_HYDROL_F3"/>
    <property type="match status" value="1"/>
</dbReference>
<organism evidence="7 8">
    <name type="scientific">Sutterella parvirubra YIT 11816</name>
    <dbReference type="NCBI Taxonomy" id="762967"/>
    <lineage>
        <taxon>Bacteria</taxon>
        <taxon>Pseudomonadati</taxon>
        <taxon>Pseudomonadota</taxon>
        <taxon>Betaproteobacteria</taxon>
        <taxon>Burkholderiales</taxon>
        <taxon>Sutterellaceae</taxon>
        <taxon>Sutterella</taxon>
    </lineage>
</organism>
<dbReference type="Gene3D" id="3.20.20.300">
    <property type="entry name" value="Glycoside hydrolase, family 3, N-terminal domain"/>
    <property type="match status" value="1"/>
</dbReference>
<keyword evidence="4" id="KW-0378">Hydrolase</keyword>
<reference evidence="7 8" key="1">
    <citation type="submission" date="2011-11" db="EMBL/GenBank/DDBJ databases">
        <authorList>
            <person name="Weinstock G."/>
            <person name="Sodergren E."/>
            <person name="Clifton S."/>
            <person name="Fulton L."/>
            <person name="Fulton B."/>
            <person name="Courtney L."/>
            <person name="Fronick C."/>
            <person name="Harrison M."/>
            <person name="Strong C."/>
            <person name="Farmer C."/>
            <person name="Delahaunty K."/>
            <person name="Markovic C."/>
            <person name="Hall O."/>
            <person name="Minx P."/>
            <person name="Tomlinson C."/>
            <person name="Mitreva M."/>
            <person name="Hou S."/>
            <person name="Chen J."/>
            <person name="Wollam A."/>
            <person name="Pepin K.H."/>
            <person name="Johnson M."/>
            <person name="Bhonagiri V."/>
            <person name="Zhang X."/>
            <person name="Suruliraj S."/>
            <person name="Warren W."/>
            <person name="Chinwalla A."/>
            <person name="Mardis E.R."/>
            <person name="Wilson R.K."/>
        </authorList>
    </citation>
    <scope>NUCLEOTIDE SEQUENCE [LARGE SCALE GENOMIC DNA]</scope>
    <source>
        <strain evidence="7 8">YIT 11816</strain>
    </source>
</reference>
<dbReference type="PANTHER" id="PTHR30480">
    <property type="entry name" value="BETA-HEXOSAMINIDASE-RELATED"/>
    <property type="match status" value="1"/>
</dbReference>
<dbReference type="PATRIC" id="fig|762967.3.peg.1982"/>
<dbReference type="HOGENOM" id="CLU_008392_0_0_4"/>